<dbReference type="CDD" id="cd16098">
    <property type="entry name" value="FliS"/>
    <property type="match status" value="1"/>
</dbReference>
<evidence type="ECO:0000256" key="1">
    <source>
        <dbReference type="ARBA" id="ARBA00004514"/>
    </source>
</evidence>
<keyword evidence="5" id="KW-0143">Chaperone</keyword>
<sequence>MNFNQALKQYNHVNVQTSITDADPHKLIDLLFSGFIERVAQARVAMLNDKTELKGQKISKAIDILSGLRSALDFEQGEDIAQKLDSLYEYMIHQLVEANAKNNVEICDEVTGLMKTIKEAWVAIKSENLNDQESQPSKP</sequence>
<protein>
    <recommendedName>
        <fullName evidence="6">Flagellar secretion chaperone FliS</fullName>
    </recommendedName>
</protein>
<comment type="similarity">
    <text evidence="2 6">Belongs to the FliS family.</text>
</comment>
<evidence type="ECO:0000256" key="2">
    <source>
        <dbReference type="ARBA" id="ARBA00008787"/>
    </source>
</evidence>
<reference evidence="7 8" key="1">
    <citation type="submission" date="2024-04" db="EMBL/GenBank/DDBJ databases">
        <title>Draft genome sequence of Sessilibacter corallicola NBRC 116591.</title>
        <authorList>
            <person name="Miyakawa T."/>
            <person name="Kusuya Y."/>
            <person name="Miura T."/>
        </authorList>
    </citation>
    <scope>NUCLEOTIDE SEQUENCE [LARGE SCALE GENOMIC DNA]</scope>
    <source>
        <strain evidence="7 8">KU-00831-HH</strain>
    </source>
</reference>
<organism evidence="7 8">
    <name type="scientific">Sessilibacter corallicola</name>
    <dbReference type="NCBI Taxonomy" id="2904075"/>
    <lineage>
        <taxon>Bacteria</taxon>
        <taxon>Pseudomonadati</taxon>
        <taxon>Pseudomonadota</taxon>
        <taxon>Gammaproteobacteria</taxon>
        <taxon>Cellvibrionales</taxon>
        <taxon>Cellvibrionaceae</taxon>
        <taxon>Sessilibacter</taxon>
    </lineage>
</organism>
<name>A0ABQ0AAC3_9GAMM</name>
<dbReference type="InterPro" id="IPR036584">
    <property type="entry name" value="FliS_sf"/>
</dbReference>
<dbReference type="Gene3D" id="1.20.120.340">
    <property type="entry name" value="Flagellar protein FliS"/>
    <property type="match status" value="1"/>
</dbReference>
<dbReference type="Proteomes" id="UP001465153">
    <property type="component" value="Unassembled WGS sequence"/>
</dbReference>
<dbReference type="Pfam" id="PF02561">
    <property type="entry name" value="FliS"/>
    <property type="match status" value="1"/>
</dbReference>
<keyword evidence="8" id="KW-1185">Reference proteome</keyword>
<proteinExistence type="inferred from homology"/>
<keyword evidence="4 6" id="KW-1005">Bacterial flagellum biogenesis</keyword>
<evidence type="ECO:0000256" key="3">
    <source>
        <dbReference type="ARBA" id="ARBA00022490"/>
    </source>
</evidence>
<evidence type="ECO:0000256" key="6">
    <source>
        <dbReference type="PIRNR" id="PIRNR039090"/>
    </source>
</evidence>
<dbReference type="EMBL" id="BAABWN010000007">
    <property type="protein sequence ID" value="GAA6168598.1"/>
    <property type="molecule type" value="Genomic_DNA"/>
</dbReference>
<evidence type="ECO:0000313" key="8">
    <source>
        <dbReference type="Proteomes" id="UP001465153"/>
    </source>
</evidence>
<dbReference type="InterPro" id="IPR003713">
    <property type="entry name" value="FliS"/>
</dbReference>
<accession>A0ABQ0AAC3</accession>
<gene>
    <name evidence="7" type="primary">fliS</name>
    <name evidence="7" type="ORF">NBRC116591_24090</name>
</gene>
<keyword evidence="7" id="KW-0282">Flagellum</keyword>
<evidence type="ECO:0000256" key="4">
    <source>
        <dbReference type="ARBA" id="ARBA00022795"/>
    </source>
</evidence>
<dbReference type="PANTHER" id="PTHR34773">
    <property type="entry name" value="FLAGELLAR SECRETION CHAPERONE FLIS"/>
    <property type="match status" value="1"/>
</dbReference>
<evidence type="ECO:0000256" key="5">
    <source>
        <dbReference type="ARBA" id="ARBA00023186"/>
    </source>
</evidence>
<evidence type="ECO:0000313" key="7">
    <source>
        <dbReference type="EMBL" id="GAA6168598.1"/>
    </source>
</evidence>
<dbReference type="NCBIfam" id="TIGR00208">
    <property type="entry name" value="fliS"/>
    <property type="match status" value="1"/>
</dbReference>
<dbReference type="RefSeq" id="WP_353303330.1">
    <property type="nucleotide sequence ID" value="NZ_BAABWN010000007.1"/>
</dbReference>
<keyword evidence="7" id="KW-0969">Cilium</keyword>
<dbReference type="PIRSF" id="PIRSF039090">
    <property type="entry name" value="Flis"/>
    <property type="match status" value="1"/>
</dbReference>
<keyword evidence="3 6" id="KW-0963">Cytoplasm</keyword>
<keyword evidence="7" id="KW-0966">Cell projection</keyword>
<dbReference type="PANTHER" id="PTHR34773:SF1">
    <property type="entry name" value="FLAGELLAR SECRETION CHAPERONE FLIS"/>
    <property type="match status" value="1"/>
</dbReference>
<comment type="subcellular location">
    <subcellularLocation>
        <location evidence="1 6">Cytoplasm</location>
        <location evidence="1 6">Cytosol</location>
    </subcellularLocation>
</comment>
<comment type="caution">
    <text evidence="7">The sequence shown here is derived from an EMBL/GenBank/DDBJ whole genome shotgun (WGS) entry which is preliminary data.</text>
</comment>
<dbReference type="SUPFAM" id="SSF101116">
    <property type="entry name" value="Flagellar export chaperone FliS"/>
    <property type="match status" value="1"/>
</dbReference>